<sequence>MHSWFNICKNILKYIFIIIGGTYFVLLIPFLCINDSLKPSYINGLFAIWIFVYILIVLIVSKCLDENKKFLITKVYSKLSYIGIYLFNFYLLIKIVPPFFYKYLKPENMDENQFTTYFCSLITVGVTILGIGWTLKENRHLTEQQIKENRKQMQEQNIINLEALAEERRLSVLPLITIFKKEFMEIITLEDKAIIDKSNEEIIIEFFESGKIKFNPCITNMQRDYIYKEIDNAKNINGRIISTFLLRNYIFSNAGIGAAINIQLFLSEIDNGSIKVPKCSKHLI</sequence>
<feature type="transmembrane region" description="Helical" evidence="1">
    <location>
        <begin position="81"/>
        <end position="101"/>
    </location>
</feature>
<feature type="transmembrane region" description="Helical" evidence="1">
    <location>
        <begin position="113"/>
        <end position="135"/>
    </location>
</feature>
<organism evidence="2 3">
    <name type="scientific">Aminipila terrae</name>
    <dbReference type="NCBI Taxonomy" id="2697030"/>
    <lineage>
        <taxon>Bacteria</taxon>
        <taxon>Bacillati</taxon>
        <taxon>Bacillota</taxon>
        <taxon>Clostridia</taxon>
        <taxon>Peptostreptococcales</taxon>
        <taxon>Anaerovoracaceae</taxon>
        <taxon>Aminipila</taxon>
    </lineage>
</organism>
<dbReference type="RefSeq" id="WP_162362449.1">
    <property type="nucleotide sequence ID" value="NZ_CP047591.1"/>
</dbReference>
<dbReference type="AlphaFoldDB" id="A0A6P1MF69"/>
<name>A0A6P1MF69_9FIRM</name>
<keyword evidence="1" id="KW-1133">Transmembrane helix</keyword>
<dbReference type="KEGG" id="amic:Ami3637_09975"/>
<evidence type="ECO:0000313" key="3">
    <source>
        <dbReference type="Proteomes" id="UP000463883"/>
    </source>
</evidence>
<feature type="transmembrane region" description="Helical" evidence="1">
    <location>
        <begin position="42"/>
        <end position="60"/>
    </location>
</feature>
<dbReference type="Proteomes" id="UP000463883">
    <property type="component" value="Chromosome"/>
</dbReference>
<evidence type="ECO:0000256" key="1">
    <source>
        <dbReference type="SAM" id="Phobius"/>
    </source>
</evidence>
<keyword evidence="3" id="KW-1185">Reference proteome</keyword>
<proteinExistence type="predicted"/>
<keyword evidence="1" id="KW-0472">Membrane</keyword>
<dbReference type="EMBL" id="CP047591">
    <property type="protein sequence ID" value="QHI72682.1"/>
    <property type="molecule type" value="Genomic_DNA"/>
</dbReference>
<evidence type="ECO:0000313" key="2">
    <source>
        <dbReference type="EMBL" id="QHI72682.1"/>
    </source>
</evidence>
<keyword evidence="1" id="KW-0812">Transmembrane</keyword>
<accession>A0A6P1MF69</accession>
<feature type="transmembrane region" description="Helical" evidence="1">
    <location>
        <begin position="12"/>
        <end position="30"/>
    </location>
</feature>
<protein>
    <submittedName>
        <fullName evidence="2">Uncharacterized protein</fullName>
    </submittedName>
</protein>
<gene>
    <name evidence="2" type="ORF">Ami3637_09975</name>
</gene>
<reference evidence="2 3" key="1">
    <citation type="submission" date="2020-01" db="EMBL/GenBank/DDBJ databases">
        <title>Genomic analysis of Aminipila sp. CBA3637.</title>
        <authorList>
            <person name="Kim Y.B."/>
            <person name="Roh S.W."/>
        </authorList>
    </citation>
    <scope>NUCLEOTIDE SEQUENCE [LARGE SCALE GENOMIC DNA]</scope>
    <source>
        <strain evidence="2 3">CBA3637</strain>
    </source>
</reference>